<dbReference type="EMBL" id="LGRX02018212">
    <property type="protein sequence ID" value="KAK3260081.1"/>
    <property type="molecule type" value="Genomic_DNA"/>
</dbReference>
<gene>
    <name evidence="3" type="ORF">CYMTET_30947</name>
</gene>
<keyword evidence="1" id="KW-0175">Coiled coil</keyword>
<evidence type="ECO:0000313" key="4">
    <source>
        <dbReference type="Proteomes" id="UP001190700"/>
    </source>
</evidence>
<evidence type="ECO:0000313" key="3">
    <source>
        <dbReference type="EMBL" id="KAK3260081.1"/>
    </source>
</evidence>
<organism evidence="3 4">
    <name type="scientific">Cymbomonas tetramitiformis</name>
    <dbReference type="NCBI Taxonomy" id="36881"/>
    <lineage>
        <taxon>Eukaryota</taxon>
        <taxon>Viridiplantae</taxon>
        <taxon>Chlorophyta</taxon>
        <taxon>Pyramimonadophyceae</taxon>
        <taxon>Pyramimonadales</taxon>
        <taxon>Pyramimonadaceae</taxon>
        <taxon>Cymbomonas</taxon>
    </lineage>
</organism>
<comment type="caution">
    <text evidence="3">The sequence shown here is derived from an EMBL/GenBank/DDBJ whole genome shotgun (WGS) entry which is preliminary data.</text>
</comment>
<keyword evidence="4" id="KW-1185">Reference proteome</keyword>
<dbReference type="AlphaFoldDB" id="A0AAE0FHT7"/>
<proteinExistence type="predicted"/>
<accession>A0AAE0FHT7</accession>
<keyword evidence="2" id="KW-0472">Membrane</keyword>
<protein>
    <submittedName>
        <fullName evidence="3">Uncharacterized protein</fullName>
    </submittedName>
</protein>
<keyword evidence="2" id="KW-1133">Transmembrane helix</keyword>
<evidence type="ECO:0000256" key="1">
    <source>
        <dbReference type="SAM" id="Coils"/>
    </source>
</evidence>
<name>A0AAE0FHT7_9CHLO</name>
<sequence>MAADLLPVAQQAQNVLGSMAEQLESFVGAGDNISTILQRAEGAVPGTSVDPGSVMHVEYDVSSAVDISMLSAALPSMDTDRFLYVAGACAAIGFVAVAVYVVAPCHNHGRSKGIRSVEQRPNTTADDRKYGDIEWSASTAASPLRNSVSESKYYYDYDAEPLYRKMMGNMVMESDDYEDSSHPTEFNLSSSRSGDFHLRLQPALSPVTAVHFSAALALQQGKTTVNTQQTRLERKIAQLENELAALRTQDEQHATIVVSLNEAKVSLQEEVVTLIERASYNRTYAEKTRDWLHLQAPLSSTAKHRTSARTIISSAQRLKEYADTEIPTEIRGAVLTSALKRKATRDPLLRAATEKAEWLQGHYSRTDADNDEKAERLSAQLKELGISMSKTLKKWEAHKMSKDLAGKATFIGDHAVVVLA</sequence>
<feature type="coiled-coil region" evidence="1">
    <location>
        <begin position="222"/>
        <end position="249"/>
    </location>
</feature>
<dbReference type="Proteomes" id="UP001190700">
    <property type="component" value="Unassembled WGS sequence"/>
</dbReference>
<reference evidence="3 4" key="1">
    <citation type="journal article" date="2015" name="Genome Biol. Evol.">
        <title>Comparative Genomics of a Bacterivorous Green Alga Reveals Evolutionary Causalities and Consequences of Phago-Mixotrophic Mode of Nutrition.</title>
        <authorList>
            <person name="Burns J.A."/>
            <person name="Paasch A."/>
            <person name="Narechania A."/>
            <person name="Kim E."/>
        </authorList>
    </citation>
    <scope>NUCLEOTIDE SEQUENCE [LARGE SCALE GENOMIC DNA]</scope>
    <source>
        <strain evidence="3 4">PLY_AMNH</strain>
    </source>
</reference>
<evidence type="ECO:0000256" key="2">
    <source>
        <dbReference type="SAM" id="Phobius"/>
    </source>
</evidence>
<feature type="transmembrane region" description="Helical" evidence="2">
    <location>
        <begin position="82"/>
        <end position="103"/>
    </location>
</feature>
<keyword evidence="2" id="KW-0812">Transmembrane</keyword>